<accession>A0A2D6YGX3</accession>
<reference evidence="3" key="1">
    <citation type="submission" date="2017-09" db="EMBL/GenBank/DDBJ databases">
        <title>The Reconstruction of 2,631 Draft Metagenome-Assembled Genomes from the Global Oceans.</title>
        <authorList>
            <person name="Tully B.J."/>
            <person name="Graham E.D."/>
            <person name="Heidelberg J.F."/>
        </authorList>
    </citation>
    <scope>NUCLEOTIDE SEQUENCE [LARGE SCALE GENOMIC DNA]</scope>
</reference>
<evidence type="ECO:0000256" key="1">
    <source>
        <dbReference type="SAM" id="SignalP"/>
    </source>
</evidence>
<organism evidence="2 3">
    <name type="scientific">SAR324 cluster bacterium</name>
    <dbReference type="NCBI Taxonomy" id="2024889"/>
    <lineage>
        <taxon>Bacteria</taxon>
        <taxon>Deltaproteobacteria</taxon>
        <taxon>SAR324 cluster</taxon>
    </lineage>
</organism>
<sequence>MSRLLKLLLISATAPFLLGAKPFNPYPPTEEYREEQKRIQEALAISQQLNRQPRPYSDLRALRMQLDHYAASQAIPVLPKTVFKESPRQIRTFH</sequence>
<name>A0A2D6YGX3_9DELT</name>
<protein>
    <submittedName>
        <fullName evidence="2">Uncharacterized protein</fullName>
    </submittedName>
</protein>
<dbReference type="AlphaFoldDB" id="A0A2D6YGX3"/>
<gene>
    <name evidence="2" type="ORF">CMN54_02930</name>
</gene>
<dbReference type="Proteomes" id="UP000226525">
    <property type="component" value="Unassembled WGS sequence"/>
</dbReference>
<feature type="chain" id="PRO_5014731991" evidence="1">
    <location>
        <begin position="21"/>
        <end position="94"/>
    </location>
</feature>
<evidence type="ECO:0000313" key="3">
    <source>
        <dbReference type="Proteomes" id="UP000226525"/>
    </source>
</evidence>
<proteinExistence type="predicted"/>
<feature type="signal peptide" evidence="1">
    <location>
        <begin position="1"/>
        <end position="20"/>
    </location>
</feature>
<keyword evidence="1" id="KW-0732">Signal</keyword>
<comment type="caution">
    <text evidence="2">The sequence shown here is derived from an EMBL/GenBank/DDBJ whole genome shotgun (WGS) entry which is preliminary data.</text>
</comment>
<evidence type="ECO:0000313" key="2">
    <source>
        <dbReference type="EMBL" id="MAH62408.1"/>
    </source>
</evidence>
<dbReference type="EMBL" id="NZEX01000029">
    <property type="protein sequence ID" value="MAH62408.1"/>
    <property type="molecule type" value="Genomic_DNA"/>
</dbReference>